<keyword evidence="1" id="KW-0732">Signal</keyword>
<protein>
    <recommendedName>
        <fullName evidence="2">Kazal-like domain-containing protein</fullName>
    </recommendedName>
</protein>
<dbReference type="AlphaFoldDB" id="A0A7R9BHC4"/>
<keyword evidence="4" id="KW-1185">Reference proteome</keyword>
<dbReference type="EMBL" id="OA882391">
    <property type="protein sequence ID" value="CAD7275092.1"/>
    <property type="molecule type" value="Genomic_DNA"/>
</dbReference>
<reference evidence="3" key="1">
    <citation type="submission" date="2020-11" db="EMBL/GenBank/DDBJ databases">
        <authorList>
            <person name="Tran Van P."/>
        </authorList>
    </citation>
    <scope>NUCLEOTIDE SEQUENCE</scope>
</reference>
<dbReference type="CDD" id="cd00104">
    <property type="entry name" value="KAZAL_FS"/>
    <property type="match status" value="1"/>
</dbReference>
<feature type="chain" id="PRO_5036402886" description="Kazal-like domain-containing protein" evidence="1">
    <location>
        <begin position="24"/>
        <end position="83"/>
    </location>
</feature>
<dbReference type="Pfam" id="PF07648">
    <property type="entry name" value="Kazal_2"/>
    <property type="match status" value="1"/>
</dbReference>
<accession>A0A7R9BHC4</accession>
<dbReference type="Proteomes" id="UP000678499">
    <property type="component" value="Unassembled WGS sequence"/>
</dbReference>
<dbReference type="EMBL" id="CAJPEX010000354">
    <property type="protein sequence ID" value="CAG0915244.1"/>
    <property type="molecule type" value="Genomic_DNA"/>
</dbReference>
<feature type="domain" description="Kazal-like" evidence="2">
    <location>
        <begin position="26"/>
        <end position="83"/>
    </location>
</feature>
<evidence type="ECO:0000313" key="4">
    <source>
        <dbReference type="Proteomes" id="UP000678499"/>
    </source>
</evidence>
<feature type="signal peptide" evidence="1">
    <location>
        <begin position="1"/>
        <end position="23"/>
    </location>
</feature>
<dbReference type="InterPro" id="IPR002350">
    <property type="entry name" value="Kazal_dom"/>
</dbReference>
<name>A0A7R9BHC4_9CRUS</name>
<proteinExistence type="predicted"/>
<evidence type="ECO:0000259" key="2">
    <source>
        <dbReference type="PROSITE" id="PS51465"/>
    </source>
</evidence>
<dbReference type="Gene3D" id="3.30.60.30">
    <property type="match status" value="1"/>
</dbReference>
<sequence>MDNKRILVILVVVTILAQALVEATSPVGPDPCPPGVCNCPRNYKPVCASDGRKTKIFSNACRVKCAVCDTRISLKIVDMSLCS</sequence>
<evidence type="ECO:0000313" key="3">
    <source>
        <dbReference type="EMBL" id="CAD7275092.1"/>
    </source>
</evidence>
<dbReference type="InterPro" id="IPR036058">
    <property type="entry name" value="Kazal_dom_sf"/>
</dbReference>
<gene>
    <name evidence="3" type="ORF">NMOB1V02_LOCUS2895</name>
</gene>
<organism evidence="3">
    <name type="scientific">Notodromas monacha</name>
    <dbReference type="NCBI Taxonomy" id="399045"/>
    <lineage>
        <taxon>Eukaryota</taxon>
        <taxon>Metazoa</taxon>
        <taxon>Ecdysozoa</taxon>
        <taxon>Arthropoda</taxon>
        <taxon>Crustacea</taxon>
        <taxon>Oligostraca</taxon>
        <taxon>Ostracoda</taxon>
        <taxon>Podocopa</taxon>
        <taxon>Podocopida</taxon>
        <taxon>Cypridocopina</taxon>
        <taxon>Cypridoidea</taxon>
        <taxon>Cyprididae</taxon>
        <taxon>Notodromas</taxon>
    </lineage>
</organism>
<dbReference type="SMART" id="SM00280">
    <property type="entry name" value="KAZAL"/>
    <property type="match status" value="1"/>
</dbReference>
<dbReference type="PROSITE" id="PS51465">
    <property type="entry name" value="KAZAL_2"/>
    <property type="match status" value="1"/>
</dbReference>
<evidence type="ECO:0000256" key="1">
    <source>
        <dbReference type="SAM" id="SignalP"/>
    </source>
</evidence>
<dbReference type="SUPFAM" id="SSF100895">
    <property type="entry name" value="Kazal-type serine protease inhibitors"/>
    <property type="match status" value="1"/>
</dbReference>